<keyword evidence="6 7" id="KW-0067">ATP-binding</keyword>
<dbReference type="Proteomes" id="UP001210925">
    <property type="component" value="Unassembled WGS sequence"/>
</dbReference>
<feature type="compositionally biased region" description="Polar residues" evidence="8">
    <location>
        <begin position="409"/>
        <end position="434"/>
    </location>
</feature>
<keyword evidence="1" id="KW-0723">Serine/threonine-protein kinase</keyword>
<dbReference type="EMBL" id="JADGKB010000091">
    <property type="protein sequence ID" value="KAJ3254155.1"/>
    <property type="molecule type" value="Genomic_DNA"/>
</dbReference>
<proteinExistence type="predicted"/>
<dbReference type="GO" id="GO:0007052">
    <property type="term" value="P:mitotic spindle organization"/>
    <property type="evidence" value="ECO:0007669"/>
    <property type="project" value="TreeGrafter"/>
</dbReference>
<evidence type="ECO:0000256" key="4">
    <source>
        <dbReference type="ARBA" id="ARBA00022741"/>
    </source>
</evidence>
<dbReference type="GO" id="GO:0005634">
    <property type="term" value="C:nucleus"/>
    <property type="evidence" value="ECO:0007669"/>
    <property type="project" value="TreeGrafter"/>
</dbReference>
<feature type="region of interest" description="Disordered" evidence="8">
    <location>
        <begin position="352"/>
        <end position="371"/>
    </location>
</feature>
<evidence type="ECO:0000259" key="9">
    <source>
        <dbReference type="PROSITE" id="PS50011"/>
    </source>
</evidence>
<dbReference type="AlphaFoldDB" id="A0AAD5UC06"/>
<dbReference type="Gene3D" id="3.30.200.20">
    <property type="entry name" value="Phosphorylase Kinase, domain 1"/>
    <property type="match status" value="1"/>
</dbReference>
<dbReference type="GO" id="GO:0005524">
    <property type="term" value="F:ATP binding"/>
    <property type="evidence" value="ECO:0007669"/>
    <property type="project" value="UniProtKB-UniRule"/>
</dbReference>
<keyword evidence="4 7" id="KW-0547">Nucleotide-binding</keyword>
<evidence type="ECO:0000256" key="2">
    <source>
        <dbReference type="ARBA" id="ARBA00022679"/>
    </source>
</evidence>
<dbReference type="Pfam" id="PF00069">
    <property type="entry name" value="Pkinase"/>
    <property type="match status" value="1"/>
</dbReference>
<organism evidence="10 11">
    <name type="scientific">Boothiomyces macroporosus</name>
    <dbReference type="NCBI Taxonomy" id="261099"/>
    <lineage>
        <taxon>Eukaryota</taxon>
        <taxon>Fungi</taxon>
        <taxon>Fungi incertae sedis</taxon>
        <taxon>Chytridiomycota</taxon>
        <taxon>Chytridiomycota incertae sedis</taxon>
        <taxon>Chytridiomycetes</taxon>
        <taxon>Rhizophydiales</taxon>
        <taxon>Terramycetaceae</taxon>
        <taxon>Boothiomyces</taxon>
    </lineage>
</organism>
<gene>
    <name evidence="10" type="primary">CDC5</name>
    <name evidence="10" type="ORF">HK103_007476</name>
</gene>
<comment type="caution">
    <text evidence="10">The sequence shown here is derived from an EMBL/GenBank/DDBJ whole genome shotgun (WGS) entry which is preliminary data.</text>
</comment>
<evidence type="ECO:0000256" key="7">
    <source>
        <dbReference type="PROSITE-ProRule" id="PRU10141"/>
    </source>
</evidence>
<keyword evidence="5 10" id="KW-0418">Kinase</keyword>
<dbReference type="InterPro" id="IPR000719">
    <property type="entry name" value="Prot_kinase_dom"/>
</dbReference>
<evidence type="ECO:0000256" key="5">
    <source>
        <dbReference type="ARBA" id="ARBA00022777"/>
    </source>
</evidence>
<dbReference type="GO" id="GO:0004674">
    <property type="term" value="F:protein serine/threonine kinase activity"/>
    <property type="evidence" value="ECO:0007669"/>
    <property type="project" value="UniProtKB-KW"/>
</dbReference>
<feature type="domain" description="Protein kinase" evidence="9">
    <location>
        <begin position="34"/>
        <end position="278"/>
    </location>
</feature>
<feature type="region of interest" description="Disordered" evidence="8">
    <location>
        <begin position="405"/>
        <end position="464"/>
    </location>
</feature>
<dbReference type="GO" id="GO:0005737">
    <property type="term" value="C:cytoplasm"/>
    <property type="evidence" value="ECO:0007669"/>
    <property type="project" value="TreeGrafter"/>
</dbReference>
<sequence>MESVKEKPEPPKKTIKRPPTPPLVIKDKQDQKRFKRLELLGQGGFAKCFKVQNDINTYACKVVYKPSLKTQKQRSKLLSEIKIHKHLIHPNICRFVDCFEDEENVYIILELCTNKTFVDLLKRRKRLVNVEVRFYMWQLLDGIRDIKLGNLFLDENMNLQIGDFGLAAVIENDGDRRKTVCGTPNYIAPEILFDTKNGHSFEVDTWSAGIVMYTLIIGQPPFQTKEVKAIYKKIRDNLYEFPPDIHITENAKFIITGLLHTKPECRPSIDEVMNHQFFKEYMPKSIPVSALTTTPTFPDEIPIDLDYKPIARILEPRKPSRMISITNMNREQWRSPRLDSNRKLDLKPSLESLKENNYAKEDELDKENRMENLKQEPKVDLEKLFDLKEREIKLNELARANSKKIERVNSASSSPLKQSAKINQLSRKPSQDNYISRKPSQESLDSNPMDKASSPKKKTPSTLENIYNTLKIALDTKPTIESEFSNLNTKGAFN</sequence>
<name>A0AAD5UC06_9FUNG</name>
<protein>
    <submittedName>
        <fullName evidence="10">Cell cycle serine/threonine-protein kinase cdc5/MSD2</fullName>
    </submittedName>
</protein>
<dbReference type="Gene3D" id="1.10.510.10">
    <property type="entry name" value="Transferase(Phosphotransferase) domain 1"/>
    <property type="match status" value="1"/>
</dbReference>
<evidence type="ECO:0000256" key="3">
    <source>
        <dbReference type="ARBA" id="ARBA00022737"/>
    </source>
</evidence>
<dbReference type="PROSITE" id="PS00107">
    <property type="entry name" value="PROTEIN_KINASE_ATP"/>
    <property type="match status" value="1"/>
</dbReference>
<dbReference type="PANTHER" id="PTHR24345">
    <property type="entry name" value="SERINE/THREONINE-PROTEIN KINASE PLK"/>
    <property type="match status" value="1"/>
</dbReference>
<evidence type="ECO:0000256" key="8">
    <source>
        <dbReference type="SAM" id="MobiDB-lite"/>
    </source>
</evidence>
<evidence type="ECO:0000313" key="10">
    <source>
        <dbReference type="EMBL" id="KAJ3254155.1"/>
    </source>
</evidence>
<dbReference type="SMART" id="SM00220">
    <property type="entry name" value="S_TKc"/>
    <property type="match status" value="1"/>
</dbReference>
<feature type="binding site" evidence="7">
    <location>
        <position position="61"/>
    </location>
    <ligand>
        <name>ATP</name>
        <dbReference type="ChEBI" id="CHEBI:30616"/>
    </ligand>
</feature>
<reference evidence="10" key="1">
    <citation type="submission" date="2020-05" db="EMBL/GenBank/DDBJ databases">
        <title>Phylogenomic resolution of chytrid fungi.</title>
        <authorList>
            <person name="Stajich J.E."/>
            <person name="Amses K."/>
            <person name="Simmons R."/>
            <person name="Seto K."/>
            <person name="Myers J."/>
            <person name="Bonds A."/>
            <person name="Quandt C.A."/>
            <person name="Barry K."/>
            <person name="Liu P."/>
            <person name="Grigoriev I."/>
            <person name="Longcore J.E."/>
            <person name="James T.Y."/>
        </authorList>
    </citation>
    <scope>NUCLEOTIDE SEQUENCE</scope>
    <source>
        <strain evidence="10">PLAUS21</strain>
    </source>
</reference>
<dbReference type="FunFam" id="3.30.200.20:FF:000091">
    <property type="entry name" value="Serine/threonine-protein kinase PLK"/>
    <property type="match status" value="1"/>
</dbReference>
<feature type="region of interest" description="Disordered" evidence="8">
    <location>
        <begin position="1"/>
        <end position="25"/>
    </location>
</feature>
<keyword evidence="3" id="KW-0677">Repeat</keyword>
<keyword evidence="2" id="KW-0808">Transferase</keyword>
<dbReference type="GO" id="GO:0000922">
    <property type="term" value="C:spindle pole"/>
    <property type="evidence" value="ECO:0007669"/>
    <property type="project" value="TreeGrafter"/>
</dbReference>
<dbReference type="InterPro" id="IPR011009">
    <property type="entry name" value="Kinase-like_dom_sf"/>
</dbReference>
<dbReference type="GO" id="GO:0005816">
    <property type="term" value="C:spindle pole body"/>
    <property type="evidence" value="ECO:0007669"/>
    <property type="project" value="TreeGrafter"/>
</dbReference>
<dbReference type="GO" id="GO:0000776">
    <property type="term" value="C:kinetochore"/>
    <property type="evidence" value="ECO:0007669"/>
    <property type="project" value="TreeGrafter"/>
</dbReference>
<dbReference type="PROSITE" id="PS50011">
    <property type="entry name" value="PROTEIN_KINASE_DOM"/>
    <property type="match status" value="1"/>
</dbReference>
<dbReference type="SUPFAM" id="SSF56112">
    <property type="entry name" value="Protein kinase-like (PK-like)"/>
    <property type="match status" value="1"/>
</dbReference>
<dbReference type="InterPro" id="IPR017441">
    <property type="entry name" value="Protein_kinase_ATP_BS"/>
</dbReference>
<dbReference type="PANTHER" id="PTHR24345:SF0">
    <property type="entry name" value="CELL CYCLE SERINE_THREONINE-PROTEIN KINASE CDC5_MSD2"/>
    <property type="match status" value="1"/>
</dbReference>
<evidence type="ECO:0000313" key="11">
    <source>
        <dbReference type="Proteomes" id="UP001210925"/>
    </source>
</evidence>
<keyword evidence="11" id="KW-1185">Reference proteome</keyword>
<evidence type="ECO:0000256" key="6">
    <source>
        <dbReference type="ARBA" id="ARBA00022840"/>
    </source>
</evidence>
<feature type="compositionally biased region" description="Basic and acidic residues" evidence="8">
    <location>
        <begin position="1"/>
        <end position="12"/>
    </location>
</feature>
<evidence type="ECO:0000256" key="1">
    <source>
        <dbReference type="ARBA" id="ARBA00022527"/>
    </source>
</evidence>
<accession>A0AAD5UC06</accession>